<dbReference type="Gene3D" id="3.30.70.1230">
    <property type="entry name" value="Nucleotide cyclase"/>
    <property type="match status" value="1"/>
</dbReference>
<dbReference type="Pfam" id="PF00211">
    <property type="entry name" value="Guanylate_cyc"/>
    <property type="match status" value="1"/>
</dbReference>
<dbReference type="Gene3D" id="3.40.50.10610">
    <property type="entry name" value="ABC-type transport auxiliary lipoprotein component"/>
    <property type="match status" value="1"/>
</dbReference>
<dbReference type="PANTHER" id="PTHR43081:SF19">
    <property type="entry name" value="PH-SENSITIVE ADENYLATE CYCLASE RV1264"/>
    <property type="match status" value="1"/>
</dbReference>
<keyword evidence="1" id="KW-0677">Repeat</keyword>
<dbReference type="InterPro" id="IPR029787">
    <property type="entry name" value="Nucleotide_cyclase"/>
</dbReference>
<dbReference type="SMART" id="SM00044">
    <property type="entry name" value="CYCc"/>
    <property type="match status" value="1"/>
</dbReference>
<feature type="repeat" description="TPR" evidence="3">
    <location>
        <begin position="416"/>
        <end position="449"/>
    </location>
</feature>
<evidence type="ECO:0000256" key="3">
    <source>
        <dbReference type="PROSITE-ProRule" id="PRU00339"/>
    </source>
</evidence>
<evidence type="ECO:0000259" key="4">
    <source>
        <dbReference type="PROSITE" id="PS50125"/>
    </source>
</evidence>
<dbReference type="PROSITE" id="PS50125">
    <property type="entry name" value="GUANYLATE_CYCLASE_2"/>
    <property type="match status" value="1"/>
</dbReference>
<dbReference type="InterPro" id="IPR050697">
    <property type="entry name" value="Adenylyl/Guanylyl_Cyclase_3/4"/>
</dbReference>
<protein>
    <submittedName>
        <fullName evidence="5">Adenylate/guanylate cyclase domain-containing protein</fullName>
    </submittedName>
</protein>
<dbReference type="Proteomes" id="UP001161580">
    <property type="component" value="Unassembled WGS sequence"/>
</dbReference>
<organism evidence="5 6">
    <name type="scientific">Ferirhizobium litorale</name>
    <dbReference type="NCBI Taxonomy" id="2927786"/>
    <lineage>
        <taxon>Bacteria</taxon>
        <taxon>Pseudomonadati</taxon>
        <taxon>Pseudomonadota</taxon>
        <taxon>Alphaproteobacteria</taxon>
        <taxon>Hyphomicrobiales</taxon>
        <taxon>Rhizobiaceae</taxon>
        <taxon>Ferirhizobium</taxon>
    </lineage>
</organism>
<dbReference type="CDD" id="cd07302">
    <property type="entry name" value="CHD"/>
    <property type="match status" value="1"/>
</dbReference>
<sequence>MERRLATIMASDVVGYSARMEASESETIRQLGALTRLIGDQVRRFGGRVFSRAGDGFLSEFQSPVMAVQAGFEIQRMLRAPDNGQSYDLQLRIGIHLADAIVDGEDLLGDGVNIASRVEGVADPGSVVVTQTVFDQVKRTATLKFENLGERPLKNISEPIRLYRVTGDLENHSYITGTTLPARPAGADRPINSHSLVVLPFANLSGDPEQEYFSDGFSEDLITELSRFRDIFLVSRNASFAYKGRTVDLRQAGRELGVAYCLEGSVRKLGSNVRITCQLVETETGNQVWAEKYDCKLDQLFDVQDDLAASIVSRVAGRIERQARVVAKRKRPADMQANDCLLRGLEHHRLGGVTRESAEEALRWFTLAVEKDPNYACAHAWQACAMATLMEWTGEDRWAEIRAIGQRGLELDDDDAECHRIVGALSLYARKYDEAEYHYQRALELNPNHAYIVGRIGDLYNFLGDGQKALKYQLRAKQLDPFLPVYCRELEAVAHYVLGEYAATVAVVDELTRTSRRAAAYRVAACAHIDNPERLESAVRELRVIDPEFTINGFLLTEFYRDRALRQQLHDDLAKAGLSQAC</sequence>
<dbReference type="GO" id="GO:0004016">
    <property type="term" value="F:adenylate cyclase activity"/>
    <property type="evidence" value="ECO:0007669"/>
    <property type="project" value="UniProtKB-ARBA"/>
</dbReference>
<dbReference type="RefSeq" id="WP_311785803.1">
    <property type="nucleotide sequence ID" value="NZ_JALDYY010000002.1"/>
</dbReference>
<dbReference type="PROSITE" id="PS50005">
    <property type="entry name" value="TPR"/>
    <property type="match status" value="1"/>
</dbReference>
<dbReference type="EMBL" id="JALDYZ010000002">
    <property type="protein sequence ID" value="MDI7921644.1"/>
    <property type="molecule type" value="Genomic_DNA"/>
</dbReference>
<dbReference type="SUPFAM" id="SSF48452">
    <property type="entry name" value="TPR-like"/>
    <property type="match status" value="1"/>
</dbReference>
<dbReference type="InterPro" id="IPR011990">
    <property type="entry name" value="TPR-like_helical_dom_sf"/>
</dbReference>
<dbReference type="AlphaFoldDB" id="A0AAE3U321"/>
<dbReference type="InterPro" id="IPR001054">
    <property type="entry name" value="A/G_cyclase"/>
</dbReference>
<feature type="domain" description="Guanylate cyclase" evidence="4">
    <location>
        <begin position="7"/>
        <end position="119"/>
    </location>
</feature>
<name>A0AAE3U321_9HYPH</name>
<keyword evidence="6" id="KW-1185">Reference proteome</keyword>
<dbReference type="PANTHER" id="PTHR43081">
    <property type="entry name" value="ADENYLATE CYCLASE, TERMINAL-DIFFERENTIATION SPECIFIC-RELATED"/>
    <property type="match status" value="1"/>
</dbReference>
<accession>A0AAE3U321</accession>
<keyword evidence="2 3" id="KW-0802">TPR repeat</keyword>
<reference evidence="5" key="1">
    <citation type="submission" date="2022-03" db="EMBL/GenBank/DDBJ databases">
        <title>Fererhizobium litorale gen. nov., sp. nov., isolated from sandy sediments of the Sea of Japan seashore.</title>
        <authorList>
            <person name="Romanenko L."/>
            <person name="Kurilenko V."/>
            <person name="Otstavnykh N."/>
            <person name="Svetashev V."/>
            <person name="Tekutyeva L."/>
            <person name="Isaeva M."/>
            <person name="Mikhailov V."/>
        </authorList>
    </citation>
    <scope>NUCLEOTIDE SEQUENCE</scope>
    <source>
        <strain evidence="5">KMM 9576</strain>
    </source>
</reference>
<evidence type="ECO:0000256" key="2">
    <source>
        <dbReference type="ARBA" id="ARBA00022803"/>
    </source>
</evidence>
<gene>
    <name evidence="5" type="ORF">MRS75_06040</name>
</gene>
<proteinExistence type="predicted"/>
<comment type="caution">
    <text evidence="5">The sequence shown here is derived from an EMBL/GenBank/DDBJ whole genome shotgun (WGS) entry which is preliminary data.</text>
</comment>
<dbReference type="SMART" id="SM00028">
    <property type="entry name" value="TPR"/>
    <property type="match status" value="3"/>
</dbReference>
<evidence type="ECO:0000313" key="5">
    <source>
        <dbReference type="EMBL" id="MDI7921644.1"/>
    </source>
</evidence>
<dbReference type="SUPFAM" id="SSF55073">
    <property type="entry name" value="Nucleotide cyclase"/>
    <property type="match status" value="1"/>
</dbReference>
<evidence type="ECO:0000256" key="1">
    <source>
        <dbReference type="ARBA" id="ARBA00022737"/>
    </source>
</evidence>
<dbReference type="Gene3D" id="1.25.40.10">
    <property type="entry name" value="Tetratricopeptide repeat domain"/>
    <property type="match status" value="1"/>
</dbReference>
<dbReference type="InterPro" id="IPR019734">
    <property type="entry name" value="TPR_rpt"/>
</dbReference>
<dbReference type="Pfam" id="PF07719">
    <property type="entry name" value="TPR_2"/>
    <property type="match status" value="1"/>
</dbReference>
<dbReference type="GO" id="GO:0006171">
    <property type="term" value="P:cAMP biosynthetic process"/>
    <property type="evidence" value="ECO:0007669"/>
    <property type="project" value="TreeGrafter"/>
</dbReference>
<dbReference type="GO" id="GO:0035556">
    <property type="term" value="P:intracellular signal transduction"/>
    <property type="evidence" value="ECO:0007669"/>
    <property type="project" value="InterPro"/>
</dbReference>
<evidence type="ECO:0000313" key="6">
    <source>
        <dbReference type="Proteomes" id="UP001161580"/>
    </source>
</evidence>
<dbReference type="InterPro" id="IPR013105">
    <property type="entry name" value="TPR_2"/>
</dbReference>